<evidence type="ECO:0000313" key="2">
    <source>
        <dbReference type="EMBL" id="NWC31858.1"/>
    </source>
</evidence>
<feature type="signal peptide" evidence="1">
    <location>
        <begin position="1"/>
        <end position="23"/>
    </location>
</feature>
<dbReference type="InterPro" id="IPR050492">
    <property type="entry name" value="Bact_metal-bind_prot9"/>
</dbReference>
<comment type="caution">
    <text evidence="2">The sequence shown here is derived from an EMBL/GenBank/DDBJ whole genome shotgun (WGS) entry which is preliminary data.</text>
</comment>
<dbReference type="AlphaFoldDB" id="A0A7Y7Y8M6"/>
<dbReference type="InterPro" id="IPR006127">
    <property type="entry name" value="ZnuA-like"/>
</dbReference>
<dbReference type="GO" id="GO:0030001">
    <property type="term" value="P:metal ion transport"/>
    <property type="evidence" value="ECO:0007669"/>
    <property type="project" value="InterPro"/>
</dbReference>
<proteinExistence type="predicted"/>
<accession>A0A7Y7Y8M6</accession>
<dbReference type="Proteomes" id="UP000520592">
    <property type="component" value="Unassembled WGS sequence"/>
</dbReference>
<gene>
    <name evidence="2" type="ORF">HX876_05625</name>
</gene>
<protein>
    <submittedName>
        <fullName evidence="2">Zinc ABC transporter substrate-binding protein</fullName>
    </submittedName>
</protein>
<evidence type="ECO:0000313" key="3">
    <source>
        <dbReference type="Proteomes" id="UP000520592"/>
    </source>
</evidence>
<feature type="chain" id="PRO_5030563827" evidence="1">
    <location>
        <begin position="24"/>
        <end position="321"/>
    </location>
</feature>
<dbReference type="RefSeq" id="WP_177057330.1">
    <property type="nucleotide sequence ID" value="NZ_JACAPB010000003.1"/>
</dbReference>
<dbReference type="PANTHER" id="PTHR42953:SF4">
    <property type="entry name" value="METAL ABC TRANSPORTER SUBSTRATE-BINDING PROTEIN"/>
    <property type="match status" value="1"/>
</dbReference>
<keyword evidence="1" id="KW-0732">Signal</keyword>
<evidence type="ECO:0000256" key="1">
    <source>
        <dbReference type="SAM" id="SignalP"/>
    </source>
</evidence>
<organism evidence="2 3">
    <name type="scientific">Pseudomonas gingeri</name>
    <dbReference type="NCBI Taxonomy" id="117681"/>
    <lineage>
        <taxon>Bacteria</taxon>
        <taxon>Pseudomonadati</taxon>
        <taxon>Pseudomonadota</taxon>
        <taxon>Gammaproteobacteria</taxon>
        <taxon>Pseudomonadales</taxon>
        <taxon>Pseudomonadaceae</taxon>
        <taxon>Pseudomonas</taxon>
    </lineage>
</organism>
<sequence>MPNLRPLTLVLALSGLFSSTLCANPAPMTIAANQGPSTTALHASTVAQPVRILASLPVTYGLGALLLKDSGVELQRAADANLPGSRQSAYFSGRGAPALQKLASQADAVIGLRSLWPDDPLYPMARRSNVRIVEVDAARPVDGSLPGIAVQPGKGVDGLNSQPWLSSNNLGRMADVIAADLVRLAPEAKAKIESNLATLKQRLLKLSADSETRLSQADNLAIASLSDRFDYLMGGLNLEVVKVDARADDAWTPEALEQLTRTLADNEVKVVLDHRQPTDPIKASIAAAGARLVVLNGEEADPLVGLETSIDQVLTALHASL</sequence>
<dbReference type="SUPFAM" id="SSF53807">
    <property type="entry name" value="Helical backbone' metal receptor"/>
    <property type="match status" value="1"/>
</dbReference>
<dbReference type="Pfam" id="PF01297">
    <property type="entry name" value="ZnuA"/>
    <property type="match status" value="1"/>
</dbReference>
<reference evidence="2 3" key="1">
    <citation type="submission" date="2020-04" db="EMBL/GenBank/DDBJ databases">
        <title>Molecular characterization of pseudomonads from Agaricus bisporus reveal novel blotch 2 pathogens in Western Europe.</title>
        <authorList>
            <person name="Taparia T."/>
            <person name="Krijger M."/>
            <person name="Haynes E."/>
            <person name="Elpinstone J.G."/>
            <person name="Noble R."/>
            <person name="Van Der Wolf J."/>
        </authorList>
    </citation>
    <scope>NUCLEOTIDE SEQUENCE [LARGE SCALE GENOMIC DNA]</scope>
    <source>
        <strain evidence="2 3">IPO3737</strain>
    </source>
</reference>
<dbReference type="GO" id="GO:0046872">
    <property type="term" value="F:metal ion binding"/>
    <property type="evidence" value="ECO:0007669"/>
    <property type="project" value="InterPro"/>
</dbReference>
<dbReference type="EMBL" id="JACAQD010000006">
    <property type="protein sequence ID" value="NWC31858.1"/>
    <property type="molecule type" value="Genomic_DNA"/>
</dbReference>
<name>A0A7Y7Y8M6_9PSED</name>
<dbReference type="Gene3D" id="3.40.50.1980">
    <property type="entry name" value="Nitrogenase molybdenum iron protein domain"/>
    <property type="match status" value="1"/>
</dbReference>
<dbReference type="PANTHER" id="PTHR42953">
    <property type="entry name" value="HIGH-AFFINITY ZINC UPTAKE SYSTEM PROTEIN ZNUA-RELATED"/>
    <property type="match status" value="1"/>
</dbReference>